<dbReference type="Proteomes" id="UP000282818">
    <property type="component" value="Unassembled WGS sequence"/>
</dbReference>
<sequence length="182" mass="20085">MKASTSLLIALALGVFCTQSAVAEQRQVTKMLQKEPVSMLDWGIMRLEQDIANGVVADFRHPNMVLGKPKVIYLPNNDHQISINIPAFSSGSQSLSATALCEQVIDYFIRHKTLMHSFSTEKRAEALASYLSSMFSHVGQARSEEALEMGKQLLRTTELNVILVTDDQTTTDCSSTFSQGDI</sequence>
<evidence type="ECO:0000256" key="1">
    <source>
        <dbReference type="SAM" id="SignalP"/>
    </source>
</evidence>
<reference evidence="2 3" key="1">
    <citation type="submission" date="2019-01" db="EMBL/GenBank/DDBJ databases">
        <authorList>
            <person name="Chen W.-M."/>
        </authorList>
    </citation>
    <scope>NUCLEOTIDE SEQUENCE [LARGE SCALE GENOMIC DNA]</scope>
    <source>
        <strain evidence="2 3">HPM-16</strain>
    </source>
</reference>
<name>A0A437QDQ9_9GAMM</name>
<feature type="chain" id="PRO_5019029772" evidence="1">
    <location>
        <begin position="24"/>
        <end position="182"/>
    </location>
</feature>
<proteinExistence type="predicted"/>
<comment type="caution">
    <text evidence="2">The sequence shown here is derived from an EMBL/GenBank/DDBJ whole genome shotgun (WGS) entry which is preliminary data.</text>
</comment>
<accession>A0A437QDQ9</accession>
<protein>
    <submittedName>
        <fullName evidence="2">Uncharacterized protein</fullName>
    </submittedName>
</protein>
<evidence type="ECO:0000313" key="3">
    <source>
        <dbReference type="Proteomes" id="UP000282818"/>
    </source>
</evidence>
<feature type="signal peptide" evidence="1">
    <location>
        <begin position="1"/>
        <end position="23"/>
    </location>
</feature>
<dbReference type="RefSeq" id="WP_127692855.1">
    <property type="nucleotide sequence ID" value="NZ_SACQ01000001.1"/>
</dbReference>
<keyword evidence="3" id="KW-1185">Reference proteome</keyword>
<keyword evidence="1" id="KW-0732">Signal</keyword>
<dbReference type="EMBL" id="SACQ01000001">
    <property type="protein sequence ID" value="RVU32687.1"/>
    <property type="molecule type" value="Genomic_DNA"/>
</dbReference>
<dbReference type="AlphaFoldDB" id="A0A437QDQ9"/>
<evidence type="ECO:0000313" key="2">
    <source>
        <dbReference type="EMBL" id="RVU32687.1"/>
    </source>
</evidence>
<gene>
    <name evidence="2" type="ORF">EOE65_03265</name>
</gene>
<organism evidence="2 3">
    <name type="scientific">Neptunomonas marina</name>
    <dbReference type="NCBI Taxonomy" id="1815562"/>
    <lineage>
        <taxon>Bacteria</taxon>
        <taxon>Pseudomonadati</taxon>
        <taxon>Pseudomonadota</taxon>
        <taxon>Gammaproteobacteria</taxon>
        <taxon>Oceanospirillales</taxon>
        <taxon>Oceanospirillaceae</taxon>
        <taxon>Neptunomonas</taxon>
    </lineage>
</organism>